<gene>
    <name evidence="1" type="ORF">PGIGA_G00151490</name>
</gene>
<organism evidence="1 2">
    <name type="scientific">Pangasianodon gigas</name>
    <name type="common">Mekong giant catfish</name>
    <name type="synonym">Pangasius gigas</name>
    <dbReference type="NCBI Taxonomy" id="30993"/>
    <lineage>
        <taxon>Eukaryota</taxon>
        <taxon>Metazoa</taxon>
        <taxon>Chordata</taxon>
        <taxon>Craniata</taxon>
        <taxon>Vertebrata</taxon>
        <taxon>Euteleostomi</taxon>
        <taxon>Actinopterygii</taxon>
        <taxon>Neopterygii</taxon>
        <taxon>Teleostei</taxon>
        <taxon>Ostariophysi</taxon>
        <taxon>Siluriformes</taxon>
        <taxon>Pangasiidae</taxon>
        <taxon>Pangasianodon</taxon>
    </lineage>
</organism>
<sequence>MFTQRHLLSSSTLVCVADSYDQSRRNRRRAELKHTSLRENRGLGSKMTDSKYFTTTKKGEIFELKAELNSDKKEKKKEAVKKVIASMTVGKDVSALFPDVVNCMQTDNLELKKLVYLYLMNYAKSQPDMAIMAVNTFVKDCEDPNPLIRALAVRTMGCIRVDKITEYLCEPLRKCLKDEDPYVRKTAAVCVAKLHDINAQLVEDQGFLDTLKDLISDSNPMVVANAVAALSEIAESHPNSNLLDLNPQTINKLLTALNECTEWGQIFILDCLANYTPRDDRESQSICERVTPRLSHANSAVVLSAVKVLMKFMEMLPKDLDYYGTLLKKLAPPLVTLLSAEPELQYVALRNINLIVQKRICERVTPRLSHANSAVVLSAVKVLMKFMEMLPKDLDYYGTLLKKLAPPLVTLLSAEPELQYVALRNINLIVQKRPEVLKHEMKVFFVKYNDPIYVKLEKLDIMIRLASQANIAQVLAELKEYATEVDVDFVRKAVRAIGRCAIKVEQSAERCVSTLLDLIQTKVNYVVQEAIVVIKDIFRKYPNK</sequence>
<accession>A0ACC5XNH9</accession>
<dbReference type="EMBL" id="CM040477">
    <property type="protein sequence ID" value="MCI4392919.1"/>
    <property type="molecule type" value="Genomic_DNA"/>
</dbReference>
<reference evidence="1 2" key="1">
    <citation type="journal article" date="2022" name="bioRxiv">
        <title>An ancient truncated duplication of the anti-Mullerian hormone receptor type 2 gene is a potential conserved master sex determinant in the Pangasiidae catfish family.</title>
        <authorList>
            <person name="Wen M."/>
            <person name="Pan Q."/>
            <person name="Jouanno E."/>
            <person name="Montfort J."/>
            <person name="Zahm M."/>
            <person name="Cabau C."/>
            <person name="Klopp C."/>
            <person name="Iampietro C."/>
            <person name="Roques C."/>
            <person name="Bouchez O."/>
            <person name="Castinel A."/>
            <person name="Donnadieu C."/>
            <person name="Parrinello H."/>
            <person name="Poncet C."/>
            <person name="Belmonte E."/>
            <person name="Gautier V."/>
            <person name="Avarre J.-C."/>
            <person name="Dugue R."/>
            <person name="Gustiano R."/>
            <person name="Ha T.T.T."/>
            <person name="Campet M."/>
            <person name="Sriphairoj K."/>
            <person name="Ribolli J."/>
            <person name="de Almeida F.L."/>
            <person name="Desvignes T."/>
            <person name="Postlethwait J.H."/>
            <person name="Bucao C.F."/>
            <person name="Robinson-Rechavi M."/>
            <person name="Bobe J."/>
            <person name="Herpin A."/>
            <person name="Guiguen Y."/>
        </authorList>
    </citation>
    <scope>NUCLEOTIDE SEQUENCE [LARGE SCALE GENOMIC DNA]</scope>
    <source>
        <strain evidence="1">YG-Dec2019</strain>
    </source>
</reference>
<comment type="caution">
    <text evidence="1">The sequence shown here is derived from an EMBL/GenBank/DDBJ whole genome shotgun (WGS) entry which is preliminary data.</text>
</comment>
<evidence type="ECO:0000313" key="2">
    <source>
        <dbReference type="Proteomes" id="UP000829447"/>
    </source>
</evidence>
<keyword evidence="2" id="KW-1185">Reference proteome</keyword>
<proteinExistence type="predicted"/>
<dbReference type="Proteomes" id="UP000829447">
    <property type="component" value="Linkage Group LG24"/>
</dbReference>
<name>A0ACC5XNH9_PANGG</name>
<evidence type="ECO:0000313" key="1">
    <source>
        <dbReference type="EMBL" id="MCI4392919.1"/>
    </source>
</evidence>
<protein>
    <submittedName>
        <fullName evidence="1">Uncharacterized protein</fullName>
    </submittedName>
</protein>